<accession>X6LBZ5</accession>
<dbReference type="OrthoDB" id="4217619at2759"/>
<evidence type="ECO:0000259" key="2">
    <source>
        <dbReference type="PROSITE" id="PS50106"/>
    </source>
</evidence>
<dbReference type="SMART" id="SM00228">
    <property type="entry name" value="PDZ"/>
    <property type="match status" value="1"/>
</dbReference>
<keyword evidence="4" id="KW-1185">Reference proteome</keyword>
<comment type="caution">
    <text evidence="3">The sequence shown here is derived from an EMBL/GenBank/DDBJ whole genome shotgun (WGS) entry which is preliminary data.</text>
</comment>
<dbReference type="InterPro" id="IPR013761">
    <property type="entry name" value="SAM/pointed_sf"/>
</dbReference>
<dbReference type="InterPro" id="IPR036034">
    <property type="entry name" value="PDZ_sf"/>
</dbReference>
<dbReference type="AlphaFoldDB" id="X6LBZ5"/>
<feature type="region of interest" description="Disordered" evidence="1">
    <location>
        <begin position="213"/>
        <end position="252"/>
    </location>
</feature>
<dbReference type="SUPFAM" id="SSF50156">
    <property type="entry name" value="PDZ domain-like"/>
    <property type="match status" value="1"/>
</dbReference>
<evidence type="ECO:0000256" key="1">
    <source>
        <dbReference type="SAM" id="MobiDB-lite"/>
    </source>
</evidence>
<dbReference type="Proteomes" id="UP000023152">
    <property type="component" value="Unassembled WGS sequence"/>
</dbReference>
<protein>
    <recommendedName>
        <fullName evidence="2">PDZ domain-containing protein</fullName>
    </recommendedName>
</protein>
<reference evidence="3 4" key="1">
    <citation type="journal article" date="2013" name="Curr. Biol.">
        <title>The Genome of the Foraminiferan Reticulomyxa filosa.</title>
        <authorList>
            <person name="Glockner G."/>
            <person name="Hulsmann N."/>
            <person name="Schleicher M."/>
            <person name="Noegel A.A."/>
            <person name="Eichinger L."/>
            <person name="Gallinger C."/>
            <person name="Pawlowski J."/>
            <person name="Sierra R."/>
            <person name="Euteneuer U."/>
            <person name="Pillet L."/>
            <person name="Moustafa A."/>
            <person name="Platzer M."/>
            <person name="Groth M."/>
            <person name="Szafranski K."/>
            <person name="Schliwa M."/>
        </authorList>
    </citation>
    <scope>NUCLEOTIDE SEQUENCE [LARGE SCALE GENOMIC DNA]</scope>
</reference>
<feature type="compositionally biased region" description="Acidic residues" evidence="1">
    <location>
        <begin position="218"/>
        <end position="235"/>
    </location>
</feature>
<proteinExistence type="predicted"/>
<feature type="region of interest" description="Disordered" evidence="1">
    <location>
        <begin position="79"/>
        <end position="103"/>
    </location>
</feature>
<dbReference type="Gene3D" id="1.10.150.50">
    <property type="entry name" value="Transcription Factor, Ets-1"/>
    <property type="match status" value="1"/>
</dbReference>
<dbReference type="InterPro" id="IPR001478">
    <property type="entry name" value="PDZ"/>
</dbReference>
<gene>
    <name evidence="3" type="ORF">RFI_38424</name>
</gene>
<dbReference type="EMBL" id="ASPP01045044">
    <property type="protein sequence ID" value="ETN99063.1"/>
    <property type="molecule type" value="Genomic_DNA"/>
</dbReference>
<name>X6LBZ5_RETFI</name>
<organism evidence="3 4">
    <name type="scientific">Reticulomyxa filosa</name>
    <dbReference type="NCBI Taxonomy" id="46433"/>
    <lineage>
        <taxon>Eukaryota</taxon>
        <taxon>Sar</taxon>
        <taxon>Rhizaria</taxon>
        <taxon>Retaria</taxon>
        <taxon>Foraminifera</taxon>
        <taxon>Monothalamids</taxon>
        <taxon>Reticulomyxidae</taxon>
        <taxon>Reticulomyxa</taxon>
    </lineage>
</organism>
<evidence type="ECO:0000313" key="4">
    <source>
        <dbReference type="Proteomes" id="UP000023152"/>
    </source>
</evidence>
<dbReference type="Gene3D" id="2.30.42.10">
    <property type="match status" value="1"/>
</dbReference>
<dbReference type="CDD" id="cd09487">
    <property type="entry name" value="SAM_superfamily"/>
    <property type="match status" value="1"/>
</dbReference>
<feature type="domain" description="PDZ" evidence="2">
    <location>
        <begin position="3"/>
        <end position="83"/>
    </location>
</feature>
<sequence>MHDFEVEIAQRPLGVKFAHADHGETVVMHMVLEDSVGAKLGLQPGDVLIRLNGKTLLNKTSAEALKEFRNHPLPYKVTFRRFDDEDENENENEKNKESSESEQTMFIREEVNHLMAGLQVNPHHKSRTLGTPQRFEKYHELFSENKIDGKVLRGLDRIDLAKIGVTDNNDDDDDDAHGLFIGIRELNNVVQVFMDDILANAKHAAKNSANVSTNISVEIDDEPLQDESQEREEVDASQQDPQDQDEIKQDDNYEVIEYYFS</sequence>
<dbReference type="PROSITE" id="PS50106">
    <property type="entry name" value="PDZ"/>
    <property type="match status" value="1"/>
</dbReference>
<evidence type="ECO:0000313" key="3">
    <source>
        <dbReference type="EMBL" id="ETN99063.1"/>
    </source>
</evidence>